<evidence type="ECO:0000256" key="1">
    <source>
        <dbReference type="SAM" id="Phobius"/>
    </source>
</evidence>
<dbReference type="EMBL" id="KV426423">
    <property type="protein sequence ID" value="KZV81061.1"/>
    <property type="molecule type" value="Genomic_DNA"/>
</dbReference>
<evidence type="ECO:0000313" key="3">
    <source>
        <dbReference type="Proteomes" id="UP000077266"/>
    </source>
</evidence>
<keyword evidence="3" id="KW-1185">Reference proteome</keyword>
<accession>A0A165BQD4</accession>
<reference evidence="2 3" key="1">
    <citation type="journal article" date="2016" name="Mol. Biol. Evol.">
        <title>Comparative Genomics of Early-Diverging Mushroom-Forming Fungi Provides Insights into the Origins of Lignocellulose Decay Capabilities.</title>
        <authorList>
            <person name="Nagy L.G."/>
            <person name="Riley R."/>
            <person name="Tritt A."/>
            <person name="Adam C."/>
            <person name="Daum C."/>
            <person name="Floudas D."/>
            <person name="Sun H."/>
            <person name="Yadav J.S."/>
            <person name="Pangilinan J."/>
            <person name="Larsson K.H."/>
            <person name="Matsuura K."/>
            <person name="Barry K."/>
            <person name="Labutti K."/>
            <person name="Kuo R."/>
            <person name="Ohm R.A."/>
            <person name="Bhattacharya S.S."/>
            <person name="Shirouzu T."/>
            <person name="Yoshinaga Y."/>
            <person name="Martin F.M."/>
            <person name="Grigoriev I.V."/>
            <person name="Hibbett D.S."/>
        </authorList>
    </citation>
    <scope>NUCLEOTIDE SEQUENCE [LARGE SCALE GENOMIC DNA]</scope>
    <source>
        <strain evidence="2 3">HHB12029</strain>
    </source>
</reference>
<evidence type="ECO:0000313" key="2">
    <source>
        <dbReference type="EMBL" id="KZV81061.1"/>
    </source>
</evidence>
<sequence>MDHNPRCSSVSLIVSVVLILTGLDDEPLLKRRPEVEPPLRSPSALLDELAYNINSIPEYVSYNTDWYPTATGYERIPEPPRESLLKQMMSLIVHLRELLDLPSDTDLSSDPTIAFTGYFVLSVLATIASSWIYGRLSRYAPLLPRCISIGPT</sequence>
<gene>
    <name evidence="2" type="ORF">EXIGLDRAFT_394699</name>
</gene>
<dbReference type="Proteomes" id="UP000077266">
    <property type="component" value="Unassembled WGS sequence"/>
</dbReference>
<feature type="transmembrane region" description="Helical" evidence="1">
    <location>
        <begin position="113"/>
        <end position="133"/>
    </location>
</feature>
<dbReference type="InParanoid" id="A0A165BQD4"/>
<name>A0A165BQD4_EXIGL</name>
<keyword evidence="1" id="KW-0812">Transmembrane</keyword>
<keyword evidence="1" id="KW-1133">Transmembrane helix</keyword>
<keyword evidence="1" id="KW-0472">Membrane</keyword>
<dbReference type="AlphaFoldDB" id="A0A165BQD4"/>
<feature type="transmembrane region" description="Helical" evidence="1">
    <location>
        <begin position="7"/>
        <end position="23"/>
    </location>
</feature>
<protein>
    <submittedName>
        <fullName evidence="2">Uncharacterized protein</fullName>
    </submittedName>
</protein>
<organism evidence="2 3">
    <name type="scientific">Exidia glandulosa HHB12029</name>
    <dbReference type="NCBI Taxonomy" id="1314781"/>
    <lineage>
        <taxon>Eukaryota</taxon>
        <taxon>Fungi</taxon>
        <taxon>Dikarya</taxon>
        <taxon>Basidiomycota</taxon>
        <taxon>Agaricomycotina</taxon>
        <taxon>Agaricomycetes</taxon>
        <taxon>Auriculariales</taxon>
        <taxon>Exidiaceae</taxon>
        <taxon>Exidia</taxon>
    </lineage>
</organism>
<proteinExistence type="predicted"/>